<dbReference type="VEuPathDB" id="TriTrypDB:TvY486_0603440"/>
<feature type="region of interest" description="Disordered" evidence="3">
    <location>
        <begin position="128"/>
        <end position="179"/>
    </location>
</feature>
<evidence type="ECO:0000256" key="3">
    <source>
        <dbReference type="SAM" id="MobiDB-lite"/>
    </source>
</evidence>
<sequence length="296" mass="32065">MPNYSVQYSFVAEGSVELTVDKGEVVTAVDGNVHDGWVKVEVVGDSGRIGFVPLSYLRPLSAKGDDRCGLPPLYGSAPTSALNSDRTPTNTSSPRPSSPGRKGAQSPLGGTGSSCGAMLENMFMRTGASQLGPSDHSPQQTALSNSLSLPSSTTERTPSKEQQQRPIPHKMPCSGKLEFSSPLGSDRACGLLLGDTNAVVEAFMRNELHLNQLMRQRQDALAQLHSTLEEARRIVTACKDKSELLSSKLQSLDSAVEKMRKRWKKMMENERAAVQHSLMHERAGDSSPIRSLRSFP</sequence>
<dbReference type="InterPro" id="IPR036028">
    <property type="entry name" value="SH3-like_dom_sf"/>
</dbReference>
<reference evidence="5" key="1">
    <citation type="journal article" date="2012" name="Proc. Natl. Acad. Sci. U.S.A.">
        <title>Antigenic diversity is generated by distinct evolutionary mechanisms in African trypanosome species.</title>
        <authorList>
            <person name="Jackson A.P."/>
            <person name="Berry A."/>
            <person name="Aslett M."/>
            <person name="Allison H.C."/>
            <person name="Burton P."/>
            <person name="Vavrova-Anderson J."/>
            <person name="Brown R."/>
            <person name="Browne H."/>
            <person name="Corton N."/>
            <person name="Hauser H."/>
            <person name="Gamble J."/>
            <person name="Gilderthorp R."/>
            <person name="Marcello L."/>
            <person name="McQuillan J."/>
            <person name="Otto T.D."/>
            <person name="Quail M.A."/>
            <person name="Sanders M.J."/>
            <person name="van Tonder A."/>
            <person name="Ginger M.L."/>
            <person name="Field M.C."/>
            <person name="Barry J.D."/>
            <person name="Hertz-Fowler C."/>
            <person name="Berriman M."/>
        </authorList>
    </citation>
    <scope>NUCLEOTIDE SEQUENCE</scope>
    <source>
        <strain evidence="5">Y486</strain>
    </source>
</reference>
<feature type="region of interest" description="Disordered" evidence="3">
    <location>
        <begin position="277"/>
        <end position="296"/>
    </location>
</feature>
<dbReference type="AlphaFoldDB" id="G0TX63"/>
<feature type="region of interest" description="Disordered" evidence="3">
    <location>
        <begin position="71"/>
        <end position="116"/>
    </location>
</feature>
<evidence type="ECO:0000313" key="5">
    <source>
        <dbReference type="EMBL" id="CCC48553.1"/>
    </source>
</evidence>
<proteinExistence type="predicted"/>
<feature type="domain" description="SH3" evidence="4">
    <location>
        <begin position="1"/>
        <end position="62"/>
    </location>
</feature>
<dbReference type="Pfam" id="PF14604">
    <property type="entry name" value="SH3_9"/>
    <property type="match status" value="1"/>
</dbReference>
<name>G0TX63_TRYVY</name>
<gene>
    <name evidence="5" type="ORF">TVY486_0603440</name>
</gene>
<feature type="compositionally biased region" description="Low complexity" evidence="3">
    <location>
        <begin position="86"/>
        <end position="101"/>
    </location>
</feature>
<dbReference type="SMART" id="SM00326">
    <property type="entry name" value="SH3"/>
    <property type="match status" value="1"/>
</dbReference>
<dbReference type="PROSITE" id="PS50002">
    <property type="entry name" value="SH3"/>
    <property type="match status" value="1"/>
</dbReference>
<organism evidence="5">
    <name type="scientific">Trypanosoma vivax (strain Y486)</name>
    <dbReference type="NCBI Taxonomy" id="1055687"/>
    <lineage>
        <taxon>Eukaryota</taxon>
        <taxon>Discoba</taxon>
        <taxon>Euglenozoa</taxon>
        <taxon>Kinetoplastea</taxon>
        <taxon>Metakinetoplastina</taxon>
        <taxon>Trypanosomatida</taxon>
        <taxon>Trypanosomatidae</taxon>
        <taxon>Trypanosoma</taxon>
        <taxon>Duttonella</taxon>
    </lineage>
</organism>
<dbReference type="SUPFAM" id="SSF50044">
    <property type="entry name" value="SH3-domain"/>
    <property type="match status" value="1"/>
</dbReference>
<evidence type="ECO:0000259" key="4">
    <source>
        <dbReference type="PROSITE" id="PS50002"/>
    </source>
</evidence>
<dbReference type="InterPro" id="IPR001452">
    <property type="entry name" value="SH3_domain"/>
</dbReference>
<keyword evidence="1 2" id="KW-0728">SH3 domain</keyword>
<dbReference type="OMA" id="MKNEVYF"/>
<dbReference type="CDD" id="cd00174">
    <property type="entry name" value="SH3"/>
    <property type="match status" value="1"/>
</dbReference>
<feature type="compositionally biased region" description="Polar residues" evidence="3">
    <location>
        <begin position="128"/>
        <end position="142"/>
    </location>
</feature>
<feature type="compositionally biased region" description="Low complexity" evidence="3">
    <location>
        <begin position="143"/>
        <end position="152"/>
    </location>
</feature>
<evidence type="ECO:0000256" key="1">
    <source>
        <dbReference type="ARBA" id="ARBA00022443"/>
    </source>
</evidence>
<dbReference type="Gene3D" id="2.30.30.40">
    <property type="entry name" value="SH3 Domains"/>
    <property type="match status" value="1"/>
</dbReference>
<evidence type="ECO:0000256" key="2">
    <source>
        <dbReference type="PROSITE-ProRule" id="PRU00192"/>
    </source>
</evidence>
<dbReference type="EMBL" id="HE573022">
    <property type="protein sequence ID" value="CCC48553.1"/>
    <property type="molecule type" value="Genomic_DNA"/>
</dbReference>
<accession>G0TX63</accession>
<protein>
    <submittedName>
        <fullName evidence="5">Putative conserved SH3 domain protein</fullName>
    </submittedName>
</protein>